<evidence type="ECO:0000259" key="4">
    <source>
        <dbReference type="SMART" id="SM01233"/>
    </source>
</evidence>
<keyword evidence="2" id="KW-0963">Cytoplasm</keyword>
<evidence type="ECO:0000256" key="2">
    <source>
        <dbReference type="ARBA" id="ARBA00022490"/>
    </source>
</evidence>
<dbReference type="PANTHER" id="PTHR12299:SF17">
    <property type="entry name" value="AT19571P-RELATED"/>
    <property type="match status" value="1"/>
</dbReference>
<evidence type="ECO:0000313" key="6">
    <source>
        <dbReference type="Proteomes" id="UP001316803"/>
    </source>
</evidence>
<evidence type="ECO:0000256" key="3">
    <source>
        <dbReference type="SAM" id="MobiDB-lite"/>
    </source>
</evidence>
<accession>A0AAN8EGJ1</accession>
<dbReference type="Proteomes" id="UP001316803">
    <property type="component" value="Unassembled WGS sequence"/>
</dbReference>
<evidence type="ECO:0000313" key="5">
    <source>
        <dbReference type="EMBL" id="KAK5955068.1"/>
    </source>
</evidence>
<dbReference type="PANTHER" id="PTHR12299">
    <property type="entry name" value="HYALURONIC ACID-BINDING PROTEIN 4"/>
    <property type="match status" value="1"/>
</dbReference>
<feature type="domain" description="Hyaluronan/mRNA-binding protein" evidence="4">
    <location>
        <begin position="119"/>
        <end position="221"/>
    </location>
</feature>
<dbReference type="InterPro" id="IPR039764">
    <property type="entry name" value="HABP4/SERBP1-like"/>
</dbReference>
<comment type="subcellular location">
    <subcellularLocation>
        <location evidence="1">Cytoplasm</location>
    </subcellularLocation>
</comment>
<protein>
    <recommendedName>
        <fullName evidence="4">Hyaluronan/mRNA-binding protein domain-containing protein</fullName>
    </recommendedName>
</protein>
<dbReference type="AlphaFoldDB" id="A0AAN8EGJ1"/>
<feature type="compositionally biased region" description="Basic and acidic residues" evidence="3">
    <location>
        <begin position="153"/>
        <end position="169"/>
    </location>
</feature>
<feature type="region of interest" description="Disordered" evidence="3">
    <location>
        <begin position="1"/>
        <end position="195"/>
    </location>
</feature>
<dbReference type="Pfam" id="PF09598">
    <property type="entry name" value="Stm1_N"/>
    <property type="match status" value="1"/>
</dbReference>
<feature type="compositionally biased region" description="Basic and acidic residues" evidence="3">
    <location>
        <begin position="213"/>
        <end position="227"/>
    </location>
</feature>
<feature type="compositionally biased region" description="Basic and acidic residues" evidence="3">
    <location>
        <begin position="1"/>
        <end position="46"/>
    </location>
</feature>
<proteinExistence type="predicted"/>
<sequence length="345" mass="37473">MSDVKSKNLFELLGNDHEYDSDKEPEPPTKTVEKTQPRSGKRDAPKTEATGAPRTSERRGGGFTDDQRSFRDRTNGRNRPEGLAANLNRDNPPDSSDGTVRGRDSGPGTQRGGRGRGGPRRGGDRHVNRTGHAEHQKQVGQGWGHQTGEGEQLDEKLGEQLAQDDKKEEIAEDAAVPAEPIPEPEPEPEDTSMSYAEYLEQQAQKKMEGLGLREARAPNEGAKENKKWKNAAALSKDNESEAYFIGEAKAKRERERVQKKQVLDIDYAFKEPPRESRGGGRGGRGRGEGRGGRGRGEGRGDFRPRGDRGDRGSYGGGRGGRGRSDASGPPVPVSDNSAFPALGGK</sequence>
<dbReference type="SMART" id="SM01233">
    <property type="entry name" value="HABP4_PAI-RBP1"/>
    <property type="match status" value="1"/>
</dbReference>
<feature type="compositionally biased region" description="Basic and acidic residues" evidence="3">
    <location>
        <begin position="55"/>
        <end position="80"/>
    </location>
</feature>
<dbReference type="GO" id="GO:0003723">
    <property type="term" value="F:RNA binding"/>
    <property type="evidence" value="ECO:0007669"/>
    <property type="project" value="InterPro"/>
</dbReference>
<dbReference type="InterPro" id="IPR019084">
    <property type="entry name" value="STM1-like_N"/>
</dbReference>
<keyword evidence="6" id="KW-1185">Reference proteome</keyword>
<feature type="region of interest" description="Disordered" evidence="3">
    <location>
        <begin position="213"/>
        <end position="345"/>
    </location>
</feature>
<reference evidence="5 6" key="1">
    <citation type="submission" date="2022-12" db="EMBL/GenBank/DDBJ databases">
        <title>Genomic features and morphological characterization of a novel Knufia sp. strain isolated from spacecraft assembly facility.</title>
        <authorList>
            <person name="Teixeira M."/>
            <person name="Chander A.M."/>
            <person name="Stajich J.E."/>
            <person name="Venkateswaran K."/>
        </authorList>
    </citation>
    <scope>NUCLEOTIDE SEQUENCE [LARGE SCALE GENOMIC DNA]</scope>
    <source>
        <strain evidence="5 6">FJI-L2-BK-P2</strain>
    </source>
</reference>
<evidence type="ECO:0000256" key="1">
    <source>
        <dbReference type="ARBA" id="ARBA00004496"/>
    </source>
</evidence>
<dbReference type="Pfam" id="PF04774">
    <property type="entry name" value="HABP4_PAI-RBP1"/>
    <property type="match status" value="1"/>
</dbReference>
<dbReference type="GO" id="GO:0005634">
    <property type="term" value="C:nucleus"/>
    <property type="evidence" value="ECO:0007669"/>
    <property type="project" value="TreeGrafter"/>
</dbReference>
<dbReference type="EMBL" id="JAKLMC020000007">
    <property type="protein sequence ID" value="KAK5955068.1"/>
    <property type="molecule type" value="Genomic_DNA"/>
</dbReference>
<gene>
    <name evidence="5" type="ORF">OHC33_003747</name>
</gene>
<feature type="compositionally biased region" description="Basic and acidic residues" evidence="3">
    <location>
        <begin position="285"/>
        <end position="311"/>
    </location>
</feature>
<comment type="caution">
    <text evidence="5">The sequence shown here is derived from an EMBL/GenBank/DDBJ whole genome shotgun (WGS) entry which is preliminary data.</text>
</comment>
<name>A0AAN8EGJ1_9EURO</name>
<feature type="compositionally biased region" description="Basic and acidic residues" evidence="3">
    <location>
        <begin position="248"/>
        <end position="278"/>
    </location>
</feature>
<dbReference type="Gene3D" id="6.10.140.1040">
    <property type="match status" value="1"/>
</dbReference>
<dbReference type="GO" id="GO:0005737">
    <property type="term" value="C:cytoplasm"/>
    <property type="evidence" value="ECO:0007669"/>
    <property type="project" value="UniProtKB-SubCell"/>
</dbReference>
<feature type="compositionally biased region" description="Basic and acidic residues" evidence="3">
    <location>
        <begin position="121"/>
        <end position="137"/>
    </location>
</feature>
<dbReference type="InterPro" id="IPR006861">
    <property type="entry name" value="HABP4_PAIRBP1-bd"/>
</dbReference>
<organism evidence="5 6">
    <name type="scientific">Knufia fluminis</name>
    <dbReference type="NCBI Taxonomy" id="191047"/>
    <lineage>
        <taxon>Eukaryota</taxon>
        <taxon>Fungi</taxon>
        <taxon>Dikarya</taxon>
        <taxon>Ascomycota</taxon>
        <taxon>Pezizomycotina</taxon>
        <taxon>Eurotiomycetes</taxon>
        <taxon>Chaetothyriomycetidae</taxon>
        <taxon>Chaetothyriales</taxon>
        <taxon>Trichomeriaceae</taxon>
        <taxon>Knufia</taxon>
    </lineage>
</organism>